<keyword evidence="7" id="KW-1185">Reference proteome</keyword>
<dbReference type="CDD" id="cd00051">
    <property type="entry name" value="EFh"/>
    <property type="match status" value="1"/>
</dbReference>
<dbReference type="SMART" id="SM00033">
    <property type="entry name" value="CH"/>
    <property type="match status" value="4"/>
</dbReference>
<dbReference type="InterPro" id="IPR011992">
    <property type="entry name" value="EF-hand-dom_pair"/>
</dbReference>
<dbReference type="InterPro" id="IPR018247">
    <property type="entry name" value="EF_Hand_1_Ca_BS"/>
</dbReference>
<dbReference type="GO" id="GO:0051015">
    <property type="term" value="F:actin filament binding"/>
    <property type="evidence" value="ECO:0007669"/>
    <property type="project" value="InterPro"/>
</dbReference>
<dbReference type="CDD" id="cd21298">
    <property type="entry name" value="CH_PLS_rpt3"/>
    <property type="match status" value="1"/>
</dbReference>
<dbReference type="GO" id="GO:0005884">
    <property type="term" value="C:actin filament"/>
    <property type="evidence" value="ECO:0007669"/>
    <property type="project" value="TreeGrafter"/>
</dbReference>
<dbReference type="Gene3D" id="1.10.418.10">
    <property type="entry name" value="Calponin-like domain"/>
    <property type="match status" value="4"/>
</dbReference>
<feature type="domain" description="EF-hand" evidence="6">
    <location>
        <begin position="13"/>
        <end position="48"/>
    </location>
</feature>
<dbReference type="GO" id="GO:0051017">
    <property type="term" value="P:actin filament bundle assembly"/>
    <property type="evidence" value="ECO:0007669"/>
    <property type="project" value="InterPro"/>
</dbReference>
<feature type="domain" description="Calponin-homology (CH)" evidence="5">
    <location>
        <begin position="266"/>
        <end position="371"/>
    </location>
</feature>
<dbReference type="FunFam" id="1.10.238.10:FF:000263">
    <property type="entry name" value="plastin-1 isoform X2"/>
    <property type="match status" value="1"/>
</dbReference>
<dbReference type="GO" id="GO:0032432">
    <property type="term" value="C:actin filament bundle"/>
    <property type="evidence" value="ECO:0007669"/>
    <property type="project" value="TreeGrafter"/>
</dbReference>
<dbReference type="AlphaFoldDB" id="A0A1S3J9B2"/>
<dbReference type="STRING" id="7574.A0A1S3J9B2"/>
<dbReference type="PROSITE" id="PS00019">
    <property type="entry name" value="ACTININ_1"/>
    <property type="match status" value="1"/>
</dbReference>
<evidence type="ECO:0000256" key="1">
    <source>
        <dbReference type="ARBA" id="ARBA00022723"/>
    </source>
</evidence>
<dbReference type="PANTHER" id="PTHR19961">
    <property type="entry name" value="FIMBRIN/PLASTIN"/>
    <property type="match status" value="1"/>
</dbReference>
<evidence type="ECO:0000313" key="7">
    <source>
        <dbReference type="Proteomes" id="UP000085678"/>
    </source>
</evidence>
<feature type="domain" description="Calponin-homology (CH)" evidence="5">
    <location>
        <begin position="513"/>
        <end position="621"/>
    </location>
</feature>
<dbReference type="GO" id="GO:0005509">
    <property type="term" value="F:calcium ion binding"/>
    <property type="evidence" value="ECO:0007669"/>
    <property type="project" value="InterPro"/>
</dbReference>
<dbReference type="SUPFAM" id="SSF47576">
    <property type="entry name" value="Calponin-homology domain, CH-domain"/>
    <property type="match status" value="1"/>
</dbReference>
<dbReference type="FunFam" id="1.10.418.10:FF:000010">
    <property type="entry name" value="Plastin-3 isoform 1"/>
    <property type="match status" value="1"/>
</dbReference>
<dbReference type="KEGG" id="lak:106171258"/>
<dbReference type="GO" id="GO:0051639">
    <property type="term" value="P:actin filament network formation"/>
    <property type="evidence" value="ECO:0007669"/>
    <property type="project" value="TreeGrafter"/>
</dbReference>
<dbReference type="RefSeq" id="XP_013406990.1">
    <property type="nucleotide sequence ID" value="XM_013551536.1"/>
</dbReference>
<evidence type="ECO:0000256" key="3">
    <source>
        <dbReference type="ARBA" id="ARBA00022837"/>
    </source>
</evidence>
<feature type="domain" description="Calponin-homology (CH)" evidence="5">
    <location>
        <begin position="387"/>
        <end position="495"/>
    </location>
</feature>
<feature type="domain" description="Calponin-homology (CH)" evidence="5">
    <location>
        <begin position="122"/>
        <end position="238"/>
    </location>
</feature>
<dbReference type="InterPro" id="IPR039959">
    <property type="entry name" value="Fimbrin/Plastin"/>
</dbReference>
<evidence type="ECO:0000259" key="5">
    <source>
        <dbReference type="PROSITE" id="PS50021"/>
    </source>
</evidence>
<dbReference type="OrthoDB" id="431378at2759"/>
<dbReference type="PROSITE" id="PS50021">
    <property type="entry name" value="CH"/>
    <property type="match status" value="4"/>
</dbReference>
<dbReference type="GO" id="GO:0005737">
    <property type="term" value="C:cytoplasm"/>
    <property type="evidence" value="ECO:0007669"/>
    <property type="project" value="UniProtKB-ARBA"/>
</dbReference>
<keyword evidence="3" id="KW-0106">Calcium</keyword>
<dbReference type="Proteomes" id="UP000085678">
    <property type="component" value="Unplaced"/>
</dbReference>
<keyword evidence="2" id="KW-0677">Repeat</keyword>
<evidence type="ECO:0000259" key="6">
    <source>
        <dbReference type="PROSITE" id="PS50222"/>
    </source>
</evidence>
<proteinExistence type="predicted"/>
<dbReference type="CDD" id="cd21292">
    <property type="entry name" value="CH_PLS_rpt1"/>
    <property type="match status" value="1"/>
</dbReference>
<sequence length="630" mass="70923">MAGIRQSVALTVDQEDDLKSQFQSIDADGSGYISLDELQFALETVGFKLPGHEIRELRDKYDRENKDGKLDYNEFKKLCADLTEYRDLGRKFKKLVTKRSGLETHGGMTEASSEGTTHSVRIEEQIAFSNWINRGLTSDKECAKYLPLQEDGKDLYEKCKDGILLCKMINLSVPDTIDERAINKENLNVYKRHENLMLALNSASSIGCNIVNIGAEDIDKGKPHLLLGLLWQVIRIGLLSDINLQNFPGLVLLLEEDETIEDLMKLSPEAILIRWVNYHLRNANCGRQISNFTSDIKDSVAYIHLLGQIAPPEKGVHTNALQEPDDTQRAELMLDEADKINCKSFVSAKDVVSGNYKLNLAFVANLFNTYPALEPPTDKEFEVIEETREEKTYRNWMNSMGVNPFVNHLYSDLRDALVLFQLYDKIKPGIVDWNKVTKVFKKLRMNFQKIENCNYAVDLGKQMKFSLVGIGGTNIHEGNETLTLALVWQLMRAYTLSILAQLSEKSDGKEGKAVAETEIVQWANEKLSAAKKPTQIASFQDPTIADAKVVIDLVDAIKPGSIKYNLVKDGASDEEKLANAKYAVSMARKIGAKVYALPEDIMEVKPKMVMTVFACLMIRDMQSKQVSLED</sequence>
<dbReference type="InterPro" id="IPR001589">
    <property type="entry name" value="Actinin_actin-bd_CS"/>
</dbReference>
<dbReference type="PANTHER" id="PTHR19961:SF18">
    <property type="entry name" value="FI19014P1"/>
    <property type="match status" value="1"/>
</dbReference>
<dbReference type="InterPro" id="IPR036872">
    <property type="entry name" value="CH_dom_sf"/>
</dbReference>
<dbReference type="PROSITE" id="PS50222">
    <property type="entry name" value="EF_HAND_2"/>
    <property type="match status" value="1"/>
</dbReference>
<dbReference type="FunFam" id="1.10.418.10:FF:000042">
    <property type="entry name" value="Fimbrin, putative"/>
    <property type="match status" value="1"/>
</dbReference>
<reference evidence="8" key="1">
    <citation type="submission" date="2025-08" db="UniProtKB">
        <authorList>
            <consortium name="RefSeq"/>
        </authorList>
    </citation>
    <scope>IDENTIFICATION</scope>
    <source>
        <tissue evidence="8">Gonads</tissue>
    </source>
</reference>
<dbReference type="FunCoup" id="A0A1S3J9B2">
    <property type="interactions" value="1030"/>
</dbReference>
<dbReference type="GeneID" id="106171258"/>
<accession>A0A1S3J9B2</accession>
<organism evidence="7 8">
    <name type="scientific">Lingula anatina</name>
    <name type="common">Brachiopod</name>
    <name type="synonym">Lingula unguis</name>
    <dbReference type="NCBI Taxonomy" id="7574"/>
    <lineage>
        <taxon>Eukaryota</taxon>
        <taxon>Metazoa</taxon>
        <taxon>Spiralia</taxon>
        <taxon>Lophotrochozoa</taxon>
        <taxon>Brachiopoda</taxon>
        <taxon>Linguliformea</taxon>
        <taxon>Lingulata</taxon>
        <taxon>Lingulida</taxon>
        <taxon>Linguloidea</taxon>
        <taxon>Lingulidae</taxon>
        <taxon>Lingula</taxon>
    </lineage>
</organism>
<dbReference type="OMA" id="WQLMRKN"/>
<dbReference type="CDD" id="cd21295">
    <property type="entry name" value="CH_PLS_rpt2"/>
    <property type="match status" value="1"/>
</dbReference>
<dbReference type="PROSITE" id="PS00020">
    <property type="entry name" value="ACTININ_2"/>
    <property type="match status" value="1"/>
</dbReference>
<dbReference type="Pfam" id="PF00307">
    <property type="entry name" value="CH"/>
    <property type="match status" value="4"/>
</dbReference>
<evidence type="ECO:0000256" key="4">
    <source>
        <dbReference type="ARBA" id="ARBA00023203"/>
    </source>
</evidence>
<dbReference type="InterPro" id="IPR002048">
    <property type="entry name" value="EF_hand_dom"/>
</dbReference>
<dbReference type="CDD" id="cd21301">
    <property type="entry name" value="CH_PLS_rpt4"/>
    <property type="match status" value="1"/>
</dbReference>
<dbReference type="Gene3D" id="1.10.238.10">
    <property type="entry name" value="EF-hand"/>
    <property type="match status" value="1"/>
</dbReference>
<dbReference type="InterPro" id="IPR001715">
    <property type="entry name" value="CH_dom"/>
</dbReference>
<dbReference type="PROSITE" id="PS00018">
    <property type="entry name" value="EF_HAND_1"/>
    <property type="match status" value="1"/>
</dbReference>
<evidence type="ECO:0000256" key="2">
    <source>
        <dbReference type="ARBA" id="ARBA00022737"/>
    </source>
</evidence>
<dbReference type="InParanoid" id="A0A1S3J9B2"/>
<dbReference type="FunFam" id="1.10.418.10:FF:000031">
    <property type="entry name" value="Fimbrin-2 like"/>
    <property type="match status" value="1"/>
</dbReference>
<keyword evidence="1" id="KW-0479">Metal-binding</keyword>
<dbReference type="SMART" id="SM00054">
    <property type="entry name" value="EFh"/>
    <property type="match status" value="2"/>
</dbReference>
<name>A0A1S3J9B2_LINAN</name>
<evidence type="ECO:0000313" key="8">
    <source>
        <dbReference type="RefSeq" id="XP_013406990.1"/>
    </source>
</evidence>
<gene>
    <name evidence="8" type="primary">LOC106171258</name>
</gene>
<keyword evidence="4" id="KW-0009">Actin-binding</keyword>
<dbReference type="Pfam" id="PF13499">
    <property type="entry name" value="EF-hand_7"/>
    <property type="match status" value="1"/>
</dbReference>
<dbReference type="SUPFAM" id="SSF47473">
    <property type="entry name" value="EF-hand"/>
    <property type="match status" value="1"/>
</dbReference>
<protein>
    <submittedName>
        <fullName evidence="8">Plastin-2</fullName>
    </submittedName>
</protein>
<dbReference type="FunFam" id="1.10.418.10:FF:000066">
    <property type="entry name" value="plastin-1 isoform X2"/>
    <property type="match status" value="1"/>
</dbReference>